<gene>
    <name evidence="1" type="ORF">sm9_0503</name>
</gene>
<protein>
    <submittedName>
        <fullName evidence="1">Uncharacterized protein</fullName>
    </submittedName>
</protein>
<proteinExistence type="predicted"/>
<dbReference type="RefSeq" id="WP_058738631.1">
    <property type="nucleotide sequence ID" value="NZ_CP011266.1"/>
</dbReference>
<keyword evidence="2" id="KW-1185">Reference proteome</keyword>
<dbReference type="GeneID" id="26735480"/>
<dbReference type="Proteomes" id="UP000067738">
    <property type="component" value="Chromosome"/>
</dbReference>
<organism evidence="1 2">
    <name type="scientific">Methanobrevibacter millerae</name>
    <dbReference type="NCBI Taxonomy" id="230361"/>
    <lineage>
        <taxon>Archaea</taxon>
        <taxon>Methanobacteriati</taxon>
        <taxon>Methanobacteriota</taxon>
        <taxon>Methanomada group</taxon>
        <taxon>Methanobacteria</taxon>
        <taxon>Methanobacteriales</taxon>
        <taxon>Methanobacteriaceae</taxon>
        <taxon>Methanobrevibacter</taxon>
    </lineage>
</organism>
<dbReference type="AlphaFoldDB" id="A0A0U2L3V6"/>
<dbReference type="KEGG" id="mmil:sm9_0503"/>
<accession>A0A0U2L3V6</accession>
<dbReference type="OrthoDB" id="74429at2157"/>
<evidence type="ECO:0000313" key="2">
    <source>
        <dbReference type="Proteomes" id="UP000067738"/>
    </source>
</evidence>
<dbReference type="PATRIC" id="fig|230361.4.peg.526"/>
<name>A0A0U2L3V6_9EURY</name>
<dbReference type="EMBL" id="CP011266">
    <property type="protein sequence ID" value="ALT68302.1"/>
    <property type="molecule type" value="Genomic_DNA"/>
</dbReference>
<sequence>MEEEQEFEMGLPNGVGEAMLAHTIEKFDVKLEHTEFGPKLVGSYEELEKAKQYIADAIAKRLKELQG</sequence>
<evidence type="ECO:0000313" key="1">
    <source>
        <dbReference type="EMBL" id="ALT68302.1"/>
    </source>
</evidence>
<reference evidence="1 2" key="1">
    <citation type="submission" date="2015-04" db="EMBL/GenBank/DDBJ databases">
        <title>The complete genome sequence of the rumen methanogen Methanobrevibacter millerae SM9.</title>
        <authorList>
            <person name="Leahy S.C."/>
            <person name="Kelly W.J."/>
            <person name="Pacheco D.M."/>
            <person name="Li D."/>
            <person name="Altermann E."/>
            <person name="Attwood G.T."/>
        </authorList>
    </citation>
    <scope>NUCLEOTIDE SEQUENCE [LARGE SCALE GENOMIC DNA]</scope>
    <source>
        <strain evidence="1 2">SM9</strain>
    </source>
</reference>